<keyword evidence="1" id="KW-1133">Transmembrane helix</keyword>
<comment type="caution">
    <text evidence="2">The sequence shown here is derived from an EMBL/GenBank/DDBJ whole genome shotgun (WGS) entry which is preliminary data.</text>
</comment>
<evidence type="ECO:0000313" key="2">
    <source>
        <dbReference type="EMBL" id="RHN75102.1"/>
    </source>
</evidence>
<accession>A0A396JCT1</accession>
<keyword evidence="1" id="KW-0812">Transmembrane</keyword>
<reference evidence="2" key="1">
    <citation type="journal article" date="2018" name="Nat. Plants">
        <title>Whole-genome landscape of Medicago truncatula symbiotic genes.</title>
        <authorList>
            <person name="Pecrix Y."/>
            <person name="Gamas P."/>
            <person name="Carrere S."/>
        </authorList>
    </citation>
    <scope>NUCLEOTIDE SEQUENCE</scope>
    <source>
        <tissue evidence="2">Leaves</tissue>
    </source>
</reference>
<dbReference type="Proteomes" id="UP000265566">
    <property type="component" value="Chromosome 2"/>
</dbReference>
<evidence type="ECO:0008006" key="3">
    <source>
        <dbReference type="Google" id="ProtNLM"/>
    </source>
</evidence>
<keyword evidence="1" id="KW-0472">Membrane</keyword>
<organism evidence="2">
    <name type="scientific">Medicago truncatula</name>
    <name type="common">Barrel medic</name>
    <name type="synonym">Medicago tribuloides</name>
    <dbReference type="NCBI Taxonomy" id="3880"/>
    <lineage>
        <taxon>Eukaryota</taxon>
        <taxon>Viridiplantae</taxon>
        <taxon>Streptophyta</taxon>
        <taxon>Embryophyta</taxon>
        <taxon>Tracheophyta</taxon>
        <taxon>Spermatophyta</taxon>
        <taxon>Magnoliopsida</taxon>
        <taxon>eudicotyledons</taxon>
        <taxon>Gunneridae</taxon>
        <taxon>Pentapetalae</taxon>
        <taxon>rosids</taxon>
        <taxon>fabids</taxon>
        <taxon>Fabales</taxon>
        <taxon>Fabaceae</taxon>
        <taxon>Papilionoideae</taxon>
        <taxon>50 kb inversion clade</taxon>
        <taxon>NPAAA clade</taxon>
        <taxon>Hologalegina</taxon>
        <taxon>IRL clade</taxon>
        <taxon>Trifolieae</taxon>
        <taxon>Medicago</taxon>
    </lineage>
</organism>
<gene>
    <name evidence="2" type="ORF">MtrunA17_Chr2g0317531</name>
</gene>
<dbReference type="EMBL" id="PSQE01000002">
    <property type="protein sequence ID" value="RHN75102.1"/>
    <property type="molecule type" value="Genomic_DNA"/>
</dbReference>
<evidence type="ECO:0000256" key="1">
    <source>
        <dbReference type="SAM" id="Phobius"/>
    </source>
</evidence>
<proteinExistence type="predicted"/>
<name>A0A396JCT1_MEDTR</name>
<sequence length="63" mass="7441">MKRRDYLLLIRFVLSLSPFVPSSFRSGLFFSLASLVRFVWSFYCSGLFCFSQIRFGFDTFVMC</sequence>
<dbReference type="Gramene" id="rna11261">
    <property type="protein sequence ID" value="RHN75102.1"/>
    <property type="gene ID" value="gene11261"/>
</dbReference>
<protein>
    <recommendedName>
        <fullName evidence="3">Transmembrane protein</fullName>
    </recommendedName>
</protein>
<feature type="transmembrane region" description="Helical" evidence="1">
    <location>
        <begin position="35"/>
        <end position="57"/>
    </location>
</feature>
<dbReference type="AlphaFoldDB" id="A0A396JCT1"/>